<feature type="transmembrane region" description="Helical" evidence="17">
    <location>
        <begin position="661"/>
        <end position="684"/>
    </location>
</feature>
<feature type="transmembrane region" description="Helical" evidence="17">
    <location>
        <begin position="690"/>
        <end position="709"/>
    </location>
</feature>
<feature type="transmembrane region" description="Helical" evidence="17">
    <location>
        <begin position="107"/>
        <end position="128"/>
    </location>
</feature>
<keyword evidence="6 17" id="KW-0812">Transmembrane</keyword>
<dbReference type="NCBIfam" id="TIGR01494">
    <property type="entry name" value="ATPase_P-type"/>
    <property type="match status" value="1"/>
</dbReference>
<feature type="compositionally biased region" description="Basic and acidic residues" evidence="18">
    <location>
        <begin position="28"/>
        <end position="59"/>
    </location>
</feature>
<proteinExistence type="inferred from homology"/>
<dbReference type="PROSITE" id="PS00154">
    <property type="entry name" value="ATPASE_E1_E2"/>
    <property type="match status" value="1"/>
</dbReference>
<evidence type="ECO:0000256" key="12">
    <source>
        <dbReference type="ARBA" id="ARBA00022989"/>
    </source>
</evidence>
<keyword evidence="14" id="KW-0406">Ion transport</keyword>
<evidence type="ECO:0000256" key="18">
    <source>
        <dbReference type="SAM" id="MobiDB-lite"/>
    </source>
</evidence>
<dbReference type="InterPro" id="IPR001757">
    <property type="entry name" value="P_typ_ATPase"/>
</dbReference>
<evidence type="ECO:0000256" key="8">
    <source>
        <dbReference type="ARBA" id="ARBA00022741"/>
    </source>
</evidence>
<dbReference type="RefSeq" id="WP_386061764.1">
    <property type="nucleotide sequence ID" value="NZ_JBHTKL010000005.1"/>
</dbReference>
<dbReference type="EC" id="7.2.2.8" evidence="3"/>
<dbReference type="InterPro" id="IPR008250">
    <property type="entry name" value="ATPase_P-typ_transduc_dom_A_sf"/>
</dbReference>
<evidence type="ECO:0000256" key="3">
    <source>
        <dbReference type="ARBA" id="ARBA00012517"/>
    </source>
</evidence>
<dbReference type="SFLD" id="SFLDG00002">
    <property type="entry name" value="C1.7:_P-type_atpase_like"/>
    <property type="match status" value="1"/>
</dbReference>
<evidence type="ECO:0000256" key="2">
    <source>
        <dbReference type="ARBA" id="ARBA00006024"/>
    </source>
</evidence>
<dbReference type="NCBIfam" id="TIGR01525">
    <property type="entry name" value="ATPase-IB_hvy"/>
    <property type="match status" value="1"/>
</dbReference>
<keyword evidence="10 17" id="KW-0067">ATP-binding</keyword>
<gene>
    <name evidence="20" type="ORF">ACFQ2J_14205</name>
</gene>
<keyword evidence="17" id="KW-1003">Cell membrane</keyword>
<evidence type="ECO:0000256" key="6">
    <source>
        <dbReference type="ARBA" id="ARBA00022692"/>
    </source>
</evidence>
<evidence type="ECO:0000256" key="13">
    <source>
        <dbReference type="ARBA" id="ARBA00023008"/>
    </source>
</evidence>
<dbReference type="InterPro" id="IPR044492">
    <property type="entry name" value="P_typ_ATPase_HD_dom"/>
</dbReference>
<dbReference type="SUPFAM" id="SSF56784">
    <property type="entry name" value="HAD-like"/>
    <property type="match status" value="1"/>
</dbReference>
<dbReference type="Gene3D" id="2.70.150.10">
    <property type="entry name" value="Calcium-transporting ATPase, cytoplasmic transduction domain A"/>
    <property type="match status" value="1"/>
</dbReference>
<evidence type="ECO:0000259" key="19">
    <source>
        <dbReference type="Pfam" id="PF00122"/>
    </source>
</evidence>
<dbReference type="SUPFAM" id="SSF81665">
    <property type="entry name" value="Calcium ATPase, transmembrane domain M"/>
    <property type="match status" value="1"/>
</dbReference>
<keyword evidence="15 17" id="KW-0472">Membrane</keyword>
<keyword evidence="12 17" id="KW-1133">Transmembrane helix</keyword>
<keyword evidence="9" id="KW-0187">Copper transport</keyword>
<evidence type="ECO:0000256" key="14">
    <source>
        <dbReference type="ARBA" id="ARBA00023065"/>
    </source>
</evidence>
<feature type="transmembrane region" description="Helical" evidence="17">
    <location>
        <begin position="78"/>
        <end position="95"/>
    </location>
</feature>
<keyword evidence="4" id="KW-0813">Transport</keyword>
<dbReference type="PRINTS" id="PR00943">
    <property type="entry name" value="CUATPASE"/>
</dbReference>
<comment type="subcellular location">
    <subcellularLocation>
        <location evidence="17">Cell membrane</location>
    </subcellularLocation>
    <subcellularLocation>
        <location evidence="1">Endomembrane system</location>
        <topology evidence="1">Multi-pass membrane protein</topology>
    </subcellularLocation>
</comment>
<organism evidence="20 21">
    <name type="scientific">Thalassobacillus hwangdonensis</name>
    <dbReference type="NCBI Taxonomy" id="546108"/>
    <lineage>
        <taxon>Bacteria</taxon>
        <taxon>Bacillati</taxon>
        <taxon>Bacillota</taxon>
        <taxon>Bacilli</taxon>
        <taxon>Bacillales</taxon>
        <taxon>Bacillaceae</taxon>
        <taxon>Thalassobacillus</taxon>
    </lineage>
</organism>
<dbReference type="CDD" id="cd07552">
    <property type="entry name" value="P-type_ATPase_Cu-like"/>
    <property type="match status" value="1"/>
</dbReference>
<feature type="transmembrane region" description="Helical" evidence="17">
    <location>
        <begin position="355"/>
        <end position="382"/>
    </location>
</feature>
<dbReference type="Pfam" id="PF00702">
    <property type="entry name" value="Hydrolase"/>
    <property type="match status" value="1"/>
</dbReference>
<feature type="region of interest" description="Disordered" evidence="18">
    <location>
        <begin position="1"/>
        <end position="66"/>
    </location>
</feature>
<dbReference type="NCBIfam" id="TIGR01511">
    <property type="entry name" value="ATPase-IB1_Cu"/>
    <property type="match status" value="1"/>
</dbReference>
<evidence type="ECO:0000256" key="11">
    <source>
        <dbReference type="ARBA" id="ARBA00022967"/>
    </source>
</evidence>
<dbReference type="InterPro" id="IPR059000">
    <property type="entry name" value="ATPase_P-type_domA"/>
</dbReference>
<evidence type="ECO:0000256" key="16">
    <source>
        <dbReference type="ARBA" id="ARBA00049289"/>
    </source>
</evidence>
<evidence type="ECO:0000313" key="20">
    <source>
        <dbReference type="EMBL" id="MFD1020337.1"/>
    </source>
</evidence>
<keyword evidence="5" id="KW-0597">Phosphoprotein</keyword>
<dbReference type="Gene3D" id="3.40.50.1000">
    <property type="entry name" value="HAD superfamily/HAD-like"/>
    <property type="match status" value="1"/>
</dbReference>
<evidence type="ECO:0000256" key="5">
    <source>
        <dbReference type="ARBA" id="ARBA00022553"/>
    </source>
</evidence>
<dbReference type="Gene3D" id="3.40.1110.10">
    <property type="entry name" value="Calcium-transporting ATPase, cytoplasmic domain N"/>
    <property type="match status" value="1"/>
</dbReference>
<feature type="compositionally biased region" description="Basic and acidic residues" evidence="18">
    <location>
        <begin position="1"/>
        <end position="21"/>
    </location>
</feature>
<feature type="transmembrane region" description="Helical" evidence="17">
    <location>
        <begin position="169"/>
        <end position="186"/>
    </location>
</feature>
<keyword evidence="7 17" id="KW-0479">Metal-binding</keyword>
<dbReference type="SUPFAM" id="SSF81653">
    <property type="entry name" value="Calcium ATPase, transduction domain A"/>
    <property type="match status" value="1"/>
</dbReference>
<keyword evidence="21" id="KW-1185">Reference proteome</keyword>
<sequence length="711" mass="78008">MNDKHNHNHTSDHEHENEHNHSQSNDGNNDHEHHHDHGDHEDHEDHGHDHSDHDHSGHDHSHHGHDHGDMLNDFKKRFYISLILTIPILILSPMIQDFIGVDWRFPYDMYILFGLSTIVFFYGGWPFLTGAKDELKQKNPGMMTLIGLAILVAYGYSSLVVFGWSGKNFFWELATLIDIMLLGHWIEMKSVMGASNALDELVKLMPNEAHRLKENGETEDVEVSELSSGDKVLVKPGEKIPVDGIITEGKSAIDESMLTGESLPVEKNEQDEVIGGSVNQEGSLTIEVKNTGDDTYLSKVVTLVKEAQESKSKTQDLANRAAKWLFYLALTAGITTLVIWLALGYAFDVALERMVTVMVITCPHALGLAAPLVTAVSTAISAKKGLLIRNRTNFEGARQLNAVVFDKTGTLTEGEFGVTNIIPLGSNEENEVLRWAASAEQNSEHPLAAGVLNEAEKREIKLKKVSDFESMTGKGLKGTVEGKEVLVVSPGYVQAQSYEYDKEEFQRLAEEGKTVVFVLLDGDLIGMIAMADMVRDSAKEAISELKEMGIHPIMLTGDHQKVADWVANQLGIEEVYAEVLPHDKSDQIKKIKEKGWKVAMTGDGVNDAPALATADLGIAIGSGTDVAMETADVVLVKSNPKDVVSIMELSKKTYRKMVQNLWWAAGYNIFAIPLAAGALAFMGIVLSPAVGAVLMSLSTVIVAINAKLLKA</sequence>
<comment type="caution">
    <text evidence="20">The sequence shown here is derived from an EMBL/GenBank/DDBJ whole genome shotgun (WGS) entry which is preliminary data.</text>
</comment>
<evidence type="ECO:0000256" key="15">
    <source>
        <dbReference type="ARBA" id="ARBA00023136"/>
    </source>
</evidence>
<dbReference type="InterPro" id="IPR036412">
    <property type="entry name" value="HAD-like_sf"/>
</dbReference>
<dbReference type="PANTHER" id="PTHR43520:SF8">
    <property type="entry name" value="P-TYPE CU(+) TRANSPORTER"/>
    <property type="match status" value="1"/>
</dbReference>
<feature type="domain" description="P-type ATPase A" evidence="19">
    <location>
        <begin position="204"/>
        <end position="305"/>
    </location>
</feature>
<comment type="similarity">
    <text evidence="2 17">Belongs to the cation transport ATPase (P-type) (TC 3.A.3) family. Type IB subfamily.</text>
</comment>
<name>A0ABW3L4H0_9BACI</name>
<dbReference type="InterPro" id="IPR023299">
    <property type="entry name" value="ATPase_P-typ_cyto_dom_N"/>
</dbReference>
<dbReference type="InterPro" id="IPR018303">
    <property type="entry name" value="ATPase_P-typ_P_site"/>
</dbReference>
<keyword evidence="13" id="KW-0186">Copper</keyword>
<dbReference type="Pfam" id="PF00122">
    <property type="entry name" value="E1-E2_ATPase"/>
    <property type="match status" value="1"/>
</dbReference>
<evidence type="ECO:0000256" key="9">
    <source>
        <dbReference type="ARBA" id="ARBA00022796"/>
    </source>
</evidence>
<dbReference type="SFLD" id="SFLDF00027">
    <property type="entry name" value="p-type_atpase"/>
    <property type="match status" value="1"/>
</dbReference>
<evidence type="ECO:0000256" key="4">
    <source>
        <dbReference type="ARBA" id="ARBA00022448"/>
    </source>
</evidence>
<keyword evidence="11" id="KW-1278">Translocase</keyword>
<evidence type="ECO:0000313" key="21">
    <source>
        <dbReference type="Proteomes" id="UP001596990"/>
    </source>
</evidence>
<dbReference type="Proteomes" id="UP001596990">
    <property type="component" value="Unassembled WGS sequence"/>
</dbReference>
<evidence type="ECO:0000256" key="17">
    <source>
        <dbReference type="RuleBase" id="RU362081"/>
    </source>
</evidence>
<dbReference type="InterPro" id="IPR027256">
    <property type="entry name" value="P-typ_ATPase_IB"/>
</dbReference>
<feature type="transmembrane region" description="Helical" evidence="17">
    <location>
        <begin position="324"/>
        <end position="343"/>
    </location>
</feature>
<accession>A0ABW3L4H0</accession>
<dbReference type="EMBL" id="JBHTKL010000005">
    <property type="protein sequence ID" value="MFD1020337.1"/>
    <property type="molecule type" value="Genomic_DNA"/>
</dbReference>
<evidence type="ECO:0000256" key="10">
    <source>
        <dbReference type="ARBA" id="ARBA00022840"/>
    </source>
</evidence>
<dbReference type="InterPro" id="IPR023214">
    <property type="entry name" value="HAD_sf"/>
</dbReference>
<keyword evidence="8 17" id="KW-0547">Nucleotide-binding</keyword>
<dbReference type="PANTHER" id="PTHR43520">
    <property type="entry name" value="ATP7, ISOFORM B"/>
    <property type="match status" value="1"/>
</dbReference>
<dbReference type="PRINTS" id="PR00119">
    <property type="entry name" value="CATATPASE"/>
</dbReference>
<reference evidence="21" key="1">
    <citation type="journal article" date="2019" name="Int. J. Syst. Evol. Microbiol.">
        <title>The Global Catalogue of Microorganisms (GCM) 10K type strain sequencing project: providing services to taxonomists for standard genome sequencing and annotation.</title>
        <authorList>
            <consortium name="The Broad Institute Genomics Platform"/>
            <consortium name="The Broad Institute Genome Sequencing Center for Infectious Disease"/>
            <person name="Wu L."/>
            <person name="Ma J."/>
        </authorList>
    </citation>
    <scope>NUCLEOTIDE SEQUENCE [LARGE SCALE GENOMIC DNA]</scope>
    <source>
        <strain evidence="21">CCUG 56607</strain>
    </source>
</reference>
<feature type="transmembrane region" description="Helical" evidence="17">
    <location>
        <begin position="140"/>
        <end position="163"/>
    </location>
</feature>
<comment type="catalytic activity">
    <reaction evidence="16">
        <text>Cu(+)(in) + ATP + H2O = Cu(+)(out) + ADP + phosphate + H(+)</text>
        <dbReference type="Rhea" id="RHEA:25792"/>
        <dbReference type="ChEBI" id="CHEBI:15377"/>
        <dbReference type="ChEBI" id="CHEBI:15378"/>
        <dbReference type="ChEBI" id="CHEBI:30616"/>
        <dbReference type="ChEBI" id="CHEBI:43474"/>
        <dbReference type="ChEBI" id="CHEBI:49552"/>
        <dbReference type="ChEBI" id="CHEBI:456216"/>
        <dbReference type="EC" id="7.2.2.8"/>
    </reaction>
</comment>
<dbReference type="InterPro" id="IPR023298">
    <property type="entry name" value="ATPase_P-typ_TM_dom_sf"/>
</dbReference>
<evidence type="ECO:0000256" key="1">
    <source>
        <dbReference type="ARBA" id="ARBA00004127"/>
    </source>
</evidence>
<dbReference type="SFLD" id="SFLDS00003">
    <property type="entry name" value="Haloacid_Dehalogenase"/>
    <property type="match status" value="1"/>
</dbReference>
<protein>
    <recommendedName>
        <fullName evidence="3">P-type Cu(+) transporter</fullName>
        <ecNumber evidence="3">7.2.2.8</ecNumber>
    </recommendedName>
</protein>
<evidence type="ECO:0000256" key="7">
    <source>
        <dbReference type="ARBA" id="ARBA00022723"/>
    </source>
</evidence>